<dbReference type="EMBL" id="SMFZ01000002">
    <property type="protein sequence ID" value="TCK20265.1"/>
    <property type="molecule type" value="Genomic_DNA"/>
</dbReference>
<dbReference type="Gene3D" id="2.120.10.30">
    <property type="entry name" value="TolB, C-terminal domain"/>
    <property type="match status" value="1"/>
</dbReference>
<name>A0A4R1HIJ2_PSEEN</name>
<evidence type="ECO:0000259" key="5">
    <source>
        <dbReference type="Pfam" id="PF08450"/>
    </source>
</evidence>
<dbReference type="InterPro" id="IPR011042">
    <property type="entry name" value="6-blade_b-propeller_TolB-like"/>
</dbReference>
<proteinExistence type="inferred from homology"/>
<dbReference type="Pfam" id="PF08450">
    <property type="entry name" value="SGL"/>
    <property type="match status" value="1"/>
</dbReference>
<dbReference type="GO" id="GO:0016787">
    <property type="term" value="F:hydrolase activity"/>
    <property type="evidence" value="ECO:0007669"/>
    <property type="project" value="UniProtKB-KW"/>
</dbReference>
<keyword evidence="2" id="KW-0378">Hydrolase</keyword>
<evidence type="ECO:0000256" key="2">
    <source>
        <dbReference type="ARBA" id="ARBA00022801"/>
    </source>
</evidence>
<feature type="binding site" evidence="4">
    <location>
        <position position="194"/>
    </location>
    <ligand>
        <name>a divalent metal cation</name>
        <dbReference type="ChEBI" id="CHEBI:60240"/>
    </ligand>
</feature>
<accession>A0A4R1HIJ2</accession>
<dbReference type="AlphaFoldDB" id="A0A4R1HIJ2"/>
<dbReference type="InterPro" id="IPR013658">
    <property type="entry name" value="SGL"/>
</dbReference>
<evidence type="ECO:0000313" key="7">
    <source>
        <dbReference type="Proteomes" id="UP000295560"/>
    </source>
</evidence>
<feature type="binding site" evidence="4">
    <location>
        <position position="98"/>
    </location>
    <ligand>
        <name>substrate</name>
    </ligand>
</feature>
<evidence type="ECO:0000313" key="6">
    <source>
        <dbReference type="EMBL" id="TCK20265.1"/>
    </source>
</evidence>
<gene>
    <name evidence="6" type="ORF">EV378_4220</name>
</gene>
<dbReference type="GO" id="GO:0046872">
    <property type="term" value="F:metal ion binding"/>
    <property type="evidence" value="ECO:0007669"/>
    <property type="project" value="UniProtKB-KW"/>
</dbReference>
<reference evidence="6 7" key="1">
    <citation type="submission" date="2019-03" db="EMBL/GenBank/DDBJ databases">
        <title>Sequencing the genomes of 1000 actinobacteria strains.</title>
        <authorList>
            <person name="Klenk H.-P."/>
        </authorList>
    </citation>
    <scope>NUCLEOTIDE SEQUENCE [LARGE SCALE GENOMIC DNA]</scope>
    <source>
        <strain evidence="6 7">DSM 44969</strain>
    </source>
</reference>
<evidence type="ECO:0000256" key="3">
    <source>
        <dbReference type="PIRSR" id="PIRSR605511-1"/>
    </source>
</evidence>
<dbReference type="PANTHER" id="PTHR47572:SF4">
    <property type="entry name" value="LACTONASE DRP35"/>
    <property type="match status" value="1"/>
</dbReference>
<keyword evidence="4" id="KW-0862">Zinc</keyword>
<evidence type="ECO:0000256" key="4">
    <source>
        <dbReference type="PIRSR" id="PIRSR605511-2"/>
    </source>
</evidence>
<dbReference type="InterPro" id="IPR005511">
    <property type="entry name" value="SMP-30"/>
</dbReference>
<dbReference type="PRINTS" id="PR01790">
    <property type="entry name" value="SMP30FAMILY"/>
</dbReference>
<feature type="domain" description="SMP-30/Gluconolactonase/LRE-like region" evidence="5">
    <location>
        <begin position="22"/>
        <end position="250"/>
    </location>
</feature>
<feature type="binding site" evidence="4">
    <location>
        <position position="146"/>
    </location>
    <ligand>
        <name>a divalent metal cation</name>
        <dbReference type="ChEBI" id="CHEBI:60240"/>
    </ligand>
</feature>
<comment type="caution">
    <text evidence="6">The sequence shown here is derived from an EMBL/GenBank/DDBJ whole genome shotgun (WGS) entry which is preliminary data.</text>
</comment>
<keyword evidence="7" id="KW-1185">Reference proteome</keyword>
<sequence length="276" mass="29267">MRTRPGSGPDGMTQTFATGIAMGESPRWHDGRFWMCDWTTGEILVFDDGGARETVARVDGLPFSIDWLPDGRLLATTRDGVKVGTELAPYGFPGTAWNEIVVDAEGRAWVDMPGAMPGETPKPGVVGVVHPDGSHRIVAEDVWFPNGMAVTPDGSTLIVAESHAARLTAFTITDGGDLTDRRVWADLGEGAAPDGICLDADGACWFAEVPGRRCVRVAEGGEVLQVVEADRGCFSCTLGGDDGRTLYITANAWRDGGASEGVVVTERVDVPHAGRP</sequence>
<feature type="active site" description="Proton donor/acceptor" evidence="3">
    <location>
        <position position="194"/>
    </location>
</feature>
<organism evidence="6 7">
    <name type="scientific">Pseudonocardia endophytica</name>
    <dbReference type="NCBI Taxonomy" id="401976"/>
    <lineage>
        <taxon>Bacteria</taxon>
        <taxon>Bacillati</taxon>
        <taxon>Actinomycetota</taxon>
        <taxon>Actinomycetes</taxon>
        <taxon>Pseudonocardiales</taxon>
        <taxon>Pseudonocardiaceae</taxon>
        <taxon>Pseudonocardia</taxon>
    </lineage>
</organism>
<dbReference type="Proteomes" id="UP000295560">
    <property type="component" value="Unassembled WGS sequence"/>
</dbReference>
<dbReference type="PANTHER" id="PTHR47572">
    <property type="entry name" value="LIPOPROTEIN-RELATED"/>
    <property type="match status" value="1"/>
</dbReference>
<evidence type="ECO:0000256" key="1">
    <source>
        <dbReference type="ARBA" id="ARBA00008853"/>
    </source>
</evidence>
<comment type="similarity">
    <text evidence="1">Belongs to the SMP-30/CGR1 family.</text>
</comment>
<dbReference type="InterPro" id="IPR051262">
    <property type="entry name" value="SMP-30/CGR1_Lactonase"/>
</dbReference>
<dbReference type="SUPFAM" id="SSF63829">
    <property type="entry name" value="Calcium-dependent phosphotriesterase"/>
    <property type="match status" value="1"/>
</dbReference>
<keyword evidence="4" id="KW-0479">Metal-binding</keyword>
<protein>
    <submittedName>
        <fullName evidence="6">Sugar lactone lactonase YvrE</fullName>
    </submittedName>
</protein>
<comment type="cofactor">
    <cofactor evidence="4">
        <name>Zn(2+)</name>
        <dbReference type="ChEBI" id="CHEBI:29105"/>
    </cofactor>
    <text evidence="4">Binds 1 divalent metal cation per subunit.</text>
</comment>